<evidence type="ECO:0000313" key="2">
    <source>
        <dbReference type="Proteomes" id="UP000078046"/>
    </source>
</evidence>
<dbReference type="AlphaFoldDB" id="A0A177AYD7"/>
<reference evidence="1 2" key="1">
    <citation type="submission" date="2016-04" db="EMBL/GenBank/DDBJ databases">
        <title>The genome of Intoshia linei affirms orthonectids as highly simplified spiralians.</title>
        <authorList>
            <person name="Mikhailov K.V."/>
            <person name="Slusarev G.S."/>
            <person name="Nikitin M.A."/>
            <person name="Logacheva M.D."/>
            <person name="Penin A."/>
            <person name="Aleoshin V."/>
            <person name="Panchin Y.V."/>
        </authorList>
    </citation>
    <scope>NUCLEOTIDE SEQUENCE [LARGE SCALE GENOMIC DNA]</scope>
    <source>
        <strain evidence="1">Intl2013</strain>
        <tissue evidence="1">Whole animal</tissue>
    </source>
</reference>
<dbReference type="OrthoDB" id="8052599at2759"/>
<comment type="caution">
    <text evidence="1">The sequence shown here is derived from an EMBL/GenBank/DDBJ whole genome shotgun (WGS) entry which is preliminary data.</text>
</comment>
<dbReference type="Proteomes" id="UP000078046">
    <property type="component" value="Unassembled WGS sequence"/>
</dbReference>
<dbReference type="EMBL" id="LWCA01000767">
    <property type="protein sequence ID" value="OAF67015.1"/>
    <property type="molecule type" value="Genomic_DNA"/>
</dbReference>
<protein>
    <submittedName>
        <fullName evidence="1">Uncharacterized protein</fullName>
    </submittedName>
</protein>
<gene>
    <name evidence="1" type="ORF">A3Q56_05252</name>
</gene>
<organism evidence="1 2">
    <name type="scientific">Intoshia linei</name>
    <dbReference type="NCBI Taxonomy" id="1819745"/>
    <lineage>
        <taxon>Eukaryota</taxon>
        <taxon>Metazoa</taxon>
        <taxon>Spiralia</taxon>
        <taxon>Lophotrochozoa</taxon>
        <taxon>Mesozoa</taxon>
        <taxon>Orthonectida</taxon>
        <taxon>Rhopaluridae</taxon>
        <taxon>Intoshia</taxon>
    </lineage>
</organism>
<name>A0A177AYD7_9BILA</name>
<evidence type="ECO:0000313" key="1">
    <source>
        <dbReference type="EMBL" id="OAF67015.1"/>
    </source>
</evidence>
<proteinExistence type="predicted"/>
<keyword evidence="2" id="KW-1185">Reference proteome</keyword>
<accession>A0A177AYD7</accession>
<sequence length="83" mass="9701">MDKILCPNAISPNFNYNFVLWLIWNGKFYIGEINIPKSGNWYSDDYAELKKLCNANKILEKKLKLNGRNYQICQMPDKISALI</sequence>